<proteinExistence type="predicted"/>
<accession>A0AA88L0W0</accession>
<name>A0AA88L0W0_ARTSF</name>
<protein>
    <submittedName>
        <fullName evidence="2">Uncharacterized protein</fullName>
    </submittedName>
</protein>
<evidence type="ECO:0000313" key="2">
    <source>
        <dbReference type="EMBL" id="KAK2709259.1"/>
    </source>
</evidence>
<keyword evidence="1" id="KW-0732">Signal</keyword>
<feature type="chain" id="PRO_5041736913" evidence="1">
    <location>
        <begin position="21"/>
        <end position="329"/>
    </location>
</feature>
<dbReference type="PANTHER" id="PTHR39313">
    <property type="entry name" value="IM:7138239"/>
    <property type="match status" value="1"/>
</dbReference>
<feature type="signal peptide" evidence="1">
    <location>
        <begin position="1"/>
        <end position="20"/>
    </location>
</feature>
<reference evidence="2" key="1">
    <citation type="submission" date="2023-07" db="EMBL/GenBank/DDBJ databases">
        <title>Chromosome-level genome assembly of Artemia franciscana.</title>
        <authorList>
            <person name="Jo E."/>
        </authorList>
    </citation>
    <scope>NUCLEOTIDE SEQUENCE</scope>
    <source>
        <tissue evidence="2">Whole body</tissue>
    </source>
</reference>
<organism evidence="2 3">
    <name type="scientific">Artemia franciscana</name>
    <name type="common">Brine shrimp</name>
    <name type="synonym">Artemia sanfranciscana</name>
    <dbReference type="NCBI Taxonomy" id="6661"/>
    <lineage>
        <taxon>Eukaryota</taxon>
        <taxon>Metazoa</taxon>
        <taxon>Ecdysozoa</taxon>
        <taxon>Arthropoda</taxon>
        <taxon>Crustacea</taxon>
        <taxon>Branchiopoda</taxon>
        <taxon>Anostraca</taxon>
        <taxon>Artemiidae</taxon>
        <taxon>Artemia</taxon>
    </lineage>
</organism>
<dbReference type="EMBL" id="JAVRJZ010000017">
    <property type="protein sequence ID" value="KAK2709259.1"/>
    <property type="molecule type" value="Genomic_DNA"/>
</dbReference>
<keyword evidence="3" id="KW-1185">Reference proteome</keyword>
<dbReference type="Proteomes" id="UP001187531">
    <property type="component" value="Unassembled WGS sequence"/>
</dbReference>
<gene>
    <name evidence="2" type="ORF">QYM36_013053</name>
</gene>
<dbReference type="PANTHER" id="PTHR39313:SF1">
    <property type="entry name" value="IM:7138239"/>
    <property type="match status" value="1"/>
</dbReference>
<evidence type="ECO:0000313" key="3">
    <source>
        <dbReference type="Proteomes" id="UP001187531"/>
    </source>
</evidence>
<evidence type="ECO:0000256" key="1">
    <source>
        <dbReference type="SAM" id="SignalP"/>
    </source>
</evidence>
<sequence length="329" mass="37059">MFSVLFKLALTSLFLDITFCQHSKHMQKLLRHRVITDFDEMEGDEEQIRNICCKRMMHNLIIGKGANGEDIEVDVGTCRKGCAKKASKIKKREFEALLKETDPKINPIELFLSLQKGDIFDSCFPGSTCNPSFTKIERYYTVDGSVDVPVIESCQCKRMLSECGVAEKLDLYFSGTPFERLINVGTCQADTLCSEDATCVPTKNATLAIEGPNGIQCVETIEECSCHPSCYRASKLENIYDYSNIDNDSEEAEPELMTIDIGVCVGTCNSTNYKVRKCILRDPENPKRCLSSLTHRSTMCYPTTFKTHYYMDKHGNTKSVLAIKHCSCK</sequence>
<dbReference type="AlphaFoldDB" id="A0AA88L0W0"/>
<comment type="caution">
    <text evidence="2">The sequence shown here is derived from an EMBL/GenBank/DDBJ whole genome shotgun (WGS) entry which is preliminary data.</text>
</comment>